<dbReference type="OrthoDB" id="712930at2"/>
<feature type="repeat" description="TPR" evidence="3">
    <location>
        <begin position="305"/>
        <end position="338"/>
    </location>
</feature>
<feature type="repeat" description="TPR" evidence="3">
    <location>
        <begin position="583"/>
        <end position="616"/>
    </location>
</feature>
<evidence type="ECO:0000256" key="4">
    <source>
        <dbReference type="SAM" id="SignalP"/>
    </source>
</evidence>
<dbReference type="EMBL" id="FRBD01000017">
    <property type="protein sequence ID" value="SHK94835.1"/>
    <property type="molecule type" value="Genomic_DNA"/>
</dbReference>
<reference evidence="5 6" key="1">
    <citation type="submission" date="2016-11" db="EMBL/GenBank/DDBJ databases">
        <authorList>
            <person name="Jaros S."/>
            <person name="Januszkiewicz K."/>
            <person name="Wedrychowicz H."/>
        </authorList>
    </citation>
    <scope>NUCLEOTIDE SEQUENCE [LARGE SCALE GENOMIC DNA]</scope>
    <source>
        <strain evidence="5 6">KHT3</strain>
    </source>
</reference>
<dbReference type="Pfam" id="PF00515">
    <property type="entry name" value="TPR_1"/>
    <property type="match status" value="1"/>
</dbReference>
<proteinExistence type="predicted"/>
<dbReference type="SUPFAM" id="SSF48452">
    <property type="entry name" value="TPR-like"/>
    <property type="match status" value="3"/>
</dbReference>
<dbReference type="Gene3D" id="1.25.40.10">
    <property type="entry name" value="Tetratricopeptide repeat domain"/>
    <property type="match status" value="5"/>
</dbReference>
<keyword evidence="2 3" id="KW-0802">TPR repeat</keyword>
<evidence type="ECO:0000256" key="2">
    <source>
        <dbReference type="ARBA" id="ARBA00022803"/>
    </source>
</evidence>
<dbReference type="Proteomes" id="UP000184130">
    <property type="component" value="Unassembled WGS sequence"/>
</dbReference>
<dbReference type="InterPro" id="IPR011990">
    <property type="entry name" value="TPR-like_helical_dom_sf"/>
</dbReference>
<dbReference type="AlphaFoldDB" id="A0A1M6WMS3"/>
<feature type="repeat" description="TPR" evidence="3">
    <location>
        <begin position="271"/>
        <end position="304"/>
    </location>
</feature>
<organism evidence="5 6">
    <name type="scientific">Xylanibacter ruminicola</name>
    <name type="common">Prevotella ruminicola</name>
    <dbReference type="NCBI Taxonomy" id="839"/>
    <lineage>
        <taxon>Bacteria</taxon>
        <taxon>Pseudomonadati</taxon>
        <taxon>Bacteroidota</taxon>
        <taxon>Bacteroidia</taxon>
        <taxon>Bacteroidales</taxon>
        <taxon>Prevotellaceae</taxon>
        <taxon>Xylanibacter</taxon>
    </lineage>
</organism>
<feature type="repeat" description="TPR" evidence="3">
    <location>
        <begin position="237"/>
        <end position="270"/>
    </location>
</feature>
<protein>
    <submittedName>
        <fullName evidence="5">Tetratricopeptide repeat-containing protein</fullName>
    </submittedName>
</protein>
<dbReference type="Pfam" id="PF13414">
    <property type="entry name" value="TPR_11"/>
    <property type="match status" value="1"/>
</dbReference>
<feature type="signal peptide" evidence="4">
    <location>
        <begin position="1"/>
        <end position="24"/>
    </location>
</feature>
<evidence type="ECO:0000313" key="5">
    <source>
        <dbReference type="EMBL" id="SHK94835.1"/>
    </source>
</evidence>
<gene>
    <name evidence="5" type="ORF">SAMN05216463_11747</name>
</gene>
<dbReference type="PROSITE" id="PS50005">
    <property type="entry name" value="TPR"/>
    <property type="match status" value="6"/>
</dbReference>
<sequence length="661" mass="76408">MNSKFLRWILLSLVLQCSMFNVQCSKCLAQFNTDRLVMIGRSALYYEDYVLSIQYFNQAISMKPWLYEPWFFRGVAKFYLDDYRGAESDCSEAIERNPYVESAYELRGLCRINQKKYREAISDYDRALRYNPDNQGLWHNRILCLIQEKDYDLALAQIDTMSTRWSKYARAYAMQAEIYLLKQDTTKAVKSLDKSLELDPYDGGIWAERAVISLARQKWKEGEEFLTKSIHLLPKHSGNYINRALARFNQNNLRGAMADYDTALDLDPNNFLGHYNRGLLRAQVGDDNRGIEDFDFVLKLEPNNIMALFNRALLLEQTGNLRAAIRDYSKVIEEYPNFWFGLQHRASCYRRLGNTKQAELDEFRILKAQMDKHYGKQPRLSKKQMRKRSDIDPDKYNQLVVADEQEVEHEYKSDYRGRVQNRKTNATLQPMYALTFIQPQSNLKTDTPFENSVDAFNQASGSHTIYLSCDQTTVSEDRMKRTFEYIDSLSTIIDKTKTTSKVAPLLLLRAIAYGSIQNFDNAIDDLSICLQIDSTSSLAYWQRAVCQAKINEFNASEGTNIDLKSANVLGDLSDAIALAPQNSYLYYNRGNLYALRGDYQRAIADYSQALTLNQDIAEAWYNRGLAKIFAKHVEEGIEDLSKAGELGLYQAYSVIKKYRDK</sequence>
<dbReference type="SMART" id="SM00028">
    <property type="entry name" value="TPR"/>
    <property type="match status" value="11"/>
</dbReference>
<dbReference type="Pfam" id="PF14559">
    <property type="entry name" value="TPR_19"/>
    <property type="match status" value="1"/>
</dbReference>
<evidence type="ECO:0000256" key="3">
    <source>
        <dbReference type="PROSITE-ProRule" id="PRU00339"/>
    </source>
</evidence>
<dbReference type="InterPro" id="IPR050498">
    <property type="entry name" value="Ycf3"/>
</dbReference>
<dbReference type="PROSITE" id="PS50293">
    <property type="entry name" value="TPR_REGION"/>
    <property type="match status" value="2"/>
</dbReference>
<feature type="repeat" description="TPR" evidence="3">
    <location>
        <begin position="101"/>
        <end position="134"/>
    </location>
</feature>
<dbReference type="PANTHER" id="PTHR44858">
    <property type="entry name" value="TETRATRICOPEPTIDE REPEAT PROTEIN 6"/>
    <property type="match status" value="1"/>
</dbReference>
<name>A0A1M6WMS3_XYLRU</name>
<accession>A0A1M6WMS3</accession>
<feature type="chain" id="PRO_5009922117" evidence="4">
    <location>
        <begin position="25"/>
        <end position="661"/>
    </location>
</feature>
<evidence type="ECO:0000256" key="1">
    <source>
        <dbReference type="ARBA" id="ARBA00022737"/>
    </source>
</evidence>
<keyword evidence="4" id="KW-0732">Signal</keyword>
<feature type="repeat" description="TPR" evidence="3">
    <location>
        <begin position="169"/>
        <end position="202"/>
    </location>
</feature>
<dbReference type="Pfam" id="PF13174">
    <property type="entry name" value="TPR_6"/>
    <property type="match status" value="1"/>
</dbReference>
<evidence type="ECO:0000313" key="6">
    <source>
        <dbReference type="Proteomes" id="UP000184130"/>
    </source>
</evidence>
<keyword evidence="1" id="KW-0677">Repeat</keyword>
<dbReference type="PANTHER" id="PTHR44858:SF1">
    <property type="entry name" value="UDP-N-ACETYLGLUCOSAMINE--PEPTIDE N-ACETYLGLUCOSAMINYLTRANSFERASE SPINDLY-RELATED"/>
    <property type="match status" value="1"/>
</dbReference>
<dbReference type="InterPro" id="IPR019734">
    <property type="entry name" value="TPR_rpt"/>
</dbReference>